<gene>
    <name evidence="2" type="ORF">M430DRAFT_214252</name>
</gene>
<accession>A0A2T3B8G5</accession>
<dbReference type="Gene3D" id="3.20.20.80">
    <property type="entry name" value="Glycosidases"/>
    <property type="match status" value="1"/>
</dbReference>
<dbReference type="AlphaFoldDB" id="A0A2T3B8G5"/>
<organism evidence="2 3">
    <name type="scientific">Amorphotheca resinae ATCC 22711</name>
    <dbReference type="NCBI Taxonomy" id="857342"/>
    <lineage>
        <taxon>Eukaryota</taxon>
        <taxon>Fungi</taxon>
        <taxon>Dikarya</taxon>
        <taxon>Ascomycota</taxon>
        <taxon>Pezizomycotina</taxon>
        <taxon>Leotiomycetes</taxon>
        <taxon>Helotiales</taxon>
        <taxon>Amorphothecaceae</taxon>
        <taxon>Amorphotheca</taxon>
    </lineage>
</organism>
<dbReference type="InParanoid" id="A0A2T3B8G5"/>
<dbReference type="SUPFAM" id="SSF51445">
    <property type="entry name" value="(Trans)glycosidases"/>
    <property type="match status" value="1"/>
</dbReference>
<dbReference type="GO" id="GO:0071966">
    <property type="term" value="P:fungal-type cell wall polysaccharide metabolic process"/>
    <property type="evidence" value="ECO:0007669"/>
    <property type="project" value="TreeGrafter"/>
</dbReference>
<keyword evidence="2" id="KW-0378">Hydrolase</keyword>
<dbReference type="InterPro" id="IPR024655">
    <property type="entry name" value="Asl1_glyco_hydro_catalytic"/>
</dbReference>
<dbReference type="PANTHER" id="PTHR34154:SF3">
    <property type="entry name" value="ALKALI-SENSITIVE LINKAGE PROTEIN 1"/>
    <property type="match status" value="1"/>
</dbReference>
<dbReference type="InterPro" id="IPR017853">
    <property type="entry name" value="GH"/>
</dbReference>
<dbReference type="OrthoDB" id="43654at2759"/>
<dbReference type="Proteomes" id="UP000241818">
    <property type="component" value="Unassembled WGS sequence"/>
</dbReference>
<dbReference type="GO" id="GO:0016787">
    <property type="term" value="F:hydrolase activity"/>
    <property type="evidence" value="ECO:0007669"/>
    <property type="project" value="UniProtKB-KW"/>
</dbReference>
<feature type="domain" description="Asl1-like glycosyl hydrolase catalytic" evidence="1">
    <location>
        <begin position="28"/>
        <end position="238"/>
    </location>
</feature>
<dbReference type="STRING" id="857342.A0A2T3B8G5"/>
<reference evidence="2 3" key="1">
    <citation type="journal article" date="2018" name="New Phytol.">
        <title>Comparative genomics and transcriptomics depict ericoid mycorrhizal fungi as versatile saprotrophs and plant mutualists.</title>
        <authorList>
            <person name="Martino E."/>
            <person name="Morin E."/>
            <person name="Grelet G.A."/>
            <person name="Kuo A."/>
            <person name="Kohler A."/>
            <person name="Daghino S."/>
            <person name="Barry K.W."/>
            <person name="Cichocki N."/>
            <person name="Clum A."/>
            <person name="Dockter R.B."/>
            <person name="Hainaut M."/>
            <person name="Kuo R.C."/>
            <person name="LaButti K."/>
            <person name="Lindahl B.D."/>
            <person name="Lindquist E.A."/>
            <person name="Lipzen A."/>
            <person name="Khouja H.R."/>
            <person name="Magnuson J."/>
            <person name="Murat C."/>
            <person name="Ohm R.A."/>
            <person name="Singer S.W."/>
            <person name="Spatafora J.W."/>
            <person name="Wang M."/>
            <person name="Veneault-Fourrey C."/>
            <person name="Henrissat B."/>
            <person name="Grigoriev I.V."/>
            <person name="Martin F.M."/>
            <person name="Perotto S."/>
        </authorList>
    </citation>
    <scope>NUCLEOTIDE SEQUENCE [LARGE SCALE GENOMIC DNA]</scope>
    <source>
        <strain evidence="2 3">ATCC 22711</strain>
    </source>
</reference>
<evidence type="ECO:0000313" key="2">
    <source>
        <dbReference type="EMBL" id="PSS23178.1"/>
    </source>
</evidence>
<protein>
    <submittedName>
        <fullName evidence="2">Glycoside hydrolase family 128 protein</fullName>
    </submittedName>
</protein>
<name>A0A2T3B8G5_AMORE</name>
<dbReference type="InterPro" id="IPR053183">
    <property type="entry name" value="ASL1"/>
</dbReference>
<dbReference type="GO" id="GO:0009277">
    <property type="term" value="C:fungal-type cell wall"/>
    <property type="evidence" value="ECO:0007669"/>
    <property type="project" value="TreeGrafter"/>
</dbReference>
<sequence length="251" mass="28698">MVIKKRCLLWDWTNTAHMPEAIERINFNGALSSCANWNAWAPPELQGRLPFRPTVRGLEQLTSPQEWAMIQNNDHAILHFFNEPERAGISPRDAVRWWCEKMVPLRKATGKQIIGPGCASDAEGEAWLAAFMEGVEAVDEPPDYLGVHYYGADGGAAIRYLEMMHDRYPRYPMVVSEIASISRVKKEVFAFTAQVANWMDQCPWIFEYAFFGCMRGLADDFVSPEAQLMNSDGTMRYLMKKLMEEQPIRPI</sequence>
<keyword evidence="3" id="KW-1185">Reference proteome</keyword>
<evidence type="ECO:0000259" key="1">
    <source>
        <dbReference type="Pfam" id="PF11790"/>
    </source>
</evidence>
<dbReference type="EMBL" id="KZ679008">
    <property type="protein sequence ID" value="PSS23178.1"/>
    <property type="molecule type" value="Genomic_DNA"/>
</dbReference>
<proteinExistence type="predicted"/>
<dbReference type="Pfam" id="PF11790">
    <property type="entry name" value="Glyco_hydro_cc"/>
    <property type="match status" value="1"/>
</dbReference>
<dbReference type="GeneID" id="36572591"/>
<evidence type="ECO:0000313" key="3">
    <source>
        <dbReference type="Proteomes" id="UP000241818"/>
    </source>
</evidence>
<dbReference type="PANTHER" id="PTHR34154">
    <property type="entry name" value="ALKALI-SENSITIVE LINKAGE PROTEIN 1"/>
    <property type="match status" value="1"/>
</dbReference>
<dbReference type="RefSeq" id="XP_024723224.1">
    <property type="nucleotide sequence ID" value="XM_024864510.1"/>
</dbReference>